<evidence type="ECO:0000256" key="1">
    <source>
        <dbReference type="SAM" id="MobiDB-lite"/>
    </source>
</evidence>
<gene>
    <name evidence="2" type="ORF">CI238_06489</name>
</gene>
<feature type="compositionally biased region" description="Polar residues" evidence="1">
    <location>
        <begin position="196"/>
        <end position="206"/>
    </location>
</feature>
<proteinExistence type="predicted"/>
<feature type="non-terminal residue" evidence="2">
    <location>
        <position position="1"/>
    </location>
</feature>
<evidence type="ECO:0000313" key="2">
    <source>
        <dbReference type="EMBL" id="KZL83109.1"/>
    </source>
</evidence>
<reference evidence="2 3" key="1">
    <citation type="submission" date="2015-06" db="EMBL/GenBank/DDBJ databases">
        <title>Survival trade-offs in plant roots during colonization by closely related pathogenic and mutualistic fungi.</title>
        <authorList>
            <person name="Hacquard S."/>
            <person name="Kracher B."/>
            <person name="Hiruma K."/>
            <person name="Weinman A."/>
            <person name="Muench P."/>
            <person name="Garrido Oter R."/>
            <person name="Ver Loren van Themaat E."/>
            <person name="Dallerey J.-F."/>
            <person name="Damm U."/>
            <person name="Henrissat B."/>
            <person name="Lespinet O."/>
            <person name="Thon M."/>
            <person name="Kemen E."/>
            <person name="McHardy A.C."/>
            <person name="Schulze-Lefert P."/>
            <person name="O'Connell R.J."/>
        </authorList>
    </citation>
    <scope>NUCLEOTIDE SEQUENCE [LARGE SCALE GENOMIC DNA]</scope>
    <source>
        <strain evidence="2 3">MAFF 238704</strain>
    </source>
</reference>
<name>A0A167CWB4_COLIC</name>
<accession>A0A167CWB4</accession>
<dbReference type="EMBL" id="LFIW01001209">
    <property type="protein sequence ID" value="KZL83109.1"/>
    <property type="molecule type" value="Genomic_DNA"/>
</dbReference>
<evidence type="ECO:0000313" key="3">
    <source>
        <dbReference type="Proteomes" id="UP000076584"/>
    </source>
</evidence>
<keyword evidence="3" id="KW-1185">Reference proteome</keyword>
<dbReference type="Proteomes" id="UP000076584">
    <property type="component" value="Unassembled WGS sequence"/>
</dbReference>
<protein>
    <submittedName>
        <fullName evidence="2">Uncharacterized protein</fullName>
    </submittedName>
</protein>
<feature type="compositionally biased region" description="Basic residues" evidence="1">
    <location>
        <begin position="57"/>
        <end position="68"/>
    </location>
</feature>
<feature type="region of interest" description="Disordered" evidence="1">
    <location>
        <begin position="185"/>
        <end position="206"/>
    </location>
</feature>
<sequence length="206" mass="22952">LSSNVASIIQSIPQMFRWRMEREEISDNSYGATPVRLLDSTAARNPSGHHSIIPGRRPARSPLLRRPRPREQCTNGRKLYAAMQNRKVCCRLVGDAATAPFRHTLSRLQVERSQSILLQLQKLHTRIASLSAVRASDWSGNPFVAIVIGPFVTRPLPSTMDMPSCNGRLQPQHFNGAQAALCAERGSNHSRPFQHPTHNSGPISHR</sequence>
<organism evidence="2 3">
    <name type="scientific">Colletotrichum incanum</name>
    <name type="common">Soybean anthracnose fungus</name>
    <dbReference type="NCBI Taxonomy" id="1573173"/>
    <lineage>
        <taxon>Eukaryota</taxon>
        <taxon>Fungi</taxon>
        <taxon>Dikarya</taxon>
        <taxon>Ascomycota</taxon>
        <taxon>Pezizomycotina</taxon>
        <taxon>Sordariomycetes</taxon>
        <taxon>Hypocreomycetidae</taxon>
        <taxon>Glomerellales</taxon>
        <taxon>Glomerellaceae</taxon>
        <taxon>Colletotrichum</taxon>
        <taxon>Colletotrichum spaethianum species complex</taxon>
    </lineage>
</organism>
<dbReference type="AlphaFoldDB" id="A0A167CWB4"/>
<feature type="region of interest" description="Disordered" evidence="1">
    <location>
        <begin position="43"/>
        <end position="70"/>
    </location>
</feature>
<comment type="caution">
    <text evidence="2">The sequence shown here is derived from an EMBL/GenBank/DDBJ whole genome shotgun (WGS) entry which is preliminary data.</text>
</comment>